<dbReference type="EC" id="2.3.2.27" evidence="4"/>
<keyword evidence="10" id="KW-0833">Ubl conjugation pathway</keyword>
<reference evidence="18 19" key="1">
    <citation type="journal article" date="2018" name="Mol. Plant">
        <title>The genome of Artemisia annua provides insight into the evolution of Asteraceae family and artemisinin biosynthesis.</title>
        <authorList>
            <person name="Shen Q."/>
            <person name="Zhang L."/>
            <person name="Liao Z."/>
            <person name="Wang S."/>
            <person name="Yan T."/>
            <person name="Shi P."/>
            <person name="Liu M."/>
            <person name="Fu X."/>
            <person name="Pan Q."/>
            <person name="Wang Y."/>
            <person name="Lv Z."/>
            <person name="Lu X."/>
            <person name="Zhang F."/>
            <person name="Jiang W."/>
            <person name="Ma Y."/>
            <person name="Chen M."/>
            <person name="Hao X."/>
            <person name="Li L."/>
            <person name="Tang Y."/>
            <person name="Lv G."/>
            <person name="Zhou Y."/>
            <person name="Sun X."/>
            <person name="Brodelius P.E."/>
            <person name="Rose J.K.C."/>
            <person name="Tang K."/>
        </authorList>
    </citation>
    <scope>NUCLEOTIDE SEQUENCE [LARGE SCALE GENOMIC DNA]</scope>
    <source>
        <strain evidence="19">cv. Huhao1</strain>
        <tissue evidence="18">Leaf</tissue>
    </source>
</reference>
<dbReference type="EMBL" id="PKPP01000138">
    <property type="protein sequence ID" value="PWA97210.1"/>
    <property type="molecule type" value="Genomic_DNA"/>
</dbReference>
<evidence type="ECO:0000256" key="13">
    <source>
        <dbReference type="ARBA" id="ARBA00023136"/>
    </source>
</evidence>
<keyword evidence="19" id="KW-1185">Reference proteome</keyword>
<evidence type="ECO:0000256" key="3">
    <source>
        <dbReference type="ARBA" id="ARBA00004906"/>
    </source>
</evidence>
<comment type="catalytic activity">
    <reaction evidence="1">
        <text>S-ubiquitinyl-[E2 ubiquitin-conjugating enzyme]-L-cysteine + [acceptor protein]-L-lysine = [E2 ubiquitin-conjugating enzyme]-L-cysteine + N(6)-ubiquitinyl-[acceptor protein]-L-lysine.</text>
        <dbReference type="EC" id="2.3.2.27"/>
    </reaction>
</comment>
<keyword evidence="7" id="KW-0479">Metal-binding</keyword>
<keyword evidence="13 16" id="KW-0472">Membrane</keyword>
<feature type="transmembrane region" description="Helical" evidence="16">
    <location>
        <begin position="314"/>
        <end position="335"/>
    </location>
</feature>
<accession>A0A2U1QGT0</accession>
<evidence type="ECO:0000313" key="19">
    <source>
        <dbReference type="Proteomes" id="UP000245207"/>
    </source>
</evidence>
<comment type="subcellular location">
    <subcellularLocation>
        <location evidence="2">Membrane</location>
        <topology evidence="2">Single-pass membrane protein</topology>
    </subcellularLocation>
</comment>
<dbReference type="STRING" id="35608.A0A2U1QGT0"/>
<evidence type="ECO:0000259" key="17">
    <source>
        <dbReference type="PROSITE" id="PS50089"/>
    </source>
</evidence>
<proteinExistence type="inferred from homology"/>
<dbReference type="GO" id="GO:0032040">
    <property type="term" value="C:small-subunit processome"/>
    <property type="evidence" value="ECO:0007669"/>
    <property type="project" value="InterPro"/>
</dbReference>
<evidence type="ECO:0000256" key="10">
    <source>
        <dbReference type="ARBA" id="ARBA00022786"/>
    </source>
</evidence>
<name>A0A2U1QGT0_ARTAN</name>
<evidence type="ECO:0000256" key="1">
    <source>
        <dbReference type="ARBA" id="ARBA00000900"/>
    </source>
</evidence>
<comment type="pathway">
    <text evidence="3">Protein modification; protein ubiquitination.</text>
</comment>
<evidence type="ECO:0000256" key="4">
    <source>
        <dbReference type="ARBA" id="ARBA00012483"/>
    </source>
</evidence>
<evidence type="ECO:0000256" key="9">
    <source>
        <dbReference type="ARBA" id="ARBA00022771"/>
    </source>
</evidence>
<dbReference type="Pfam" id="PF04900">
    <property type="entry name" value="Fcf1"/>
    <property type="match status" value="1"/>
</dbReference>
<dbReference type="AlphaFoldDB" id="A0A2U1QGT0"/>
<evidence type="ECO:0000256" key="12">
    <source>
        <dbReference type="ARBA" id="ARBA00022989"/>
    </source>
</evidence>
<evidence type="ECO:0000256" key="14">
    <source>
        <dbReference type="ARBA" id="ARBA00024209"/>
    </source>
</evidence>
<dbReference type="InterPro" id="IPR006984">
    <property type="entry name" value="Fcf1/UTP23"/>
</dbReference>
<evidence type="ECO:0000256" key="7">
    <source>
        <dbReference type="ARBA" id="ARBA00022723"/>
    </source>
</evidence>
<keyword evidence="12 16" id="KW-1133">Transmembrane helix</keyword>
<dbReference type="InterPro" id="IPR013083">
    <property type="entry name" value="Znf_RING/FYVE/PHD"/>
</dbReference>
<keyword evidence="5" id="KW-0808">Transferase</keyword>
<dbReference type="Proteomes" id="UP000245207">
    <property type="component" value="Unassembled WGS sequence"/>
</dbReference>
<keyword evidence="8" id="KW-0732">Signal</keyword>
<evidence type="ECO:0000256" key="15">
    <source>
        <dbReference type="PROSITE-ProRule" id="PRU00175"/>
    </source>
</evidence>
<comment type="caution">
    <text evidence="18">The sequence shown here is derived from an EMBL/GenBank/DDBJ whole genome shotgun (WGS) entry which is preliminary data.</text>
</comment>
<dbReference type="PROSITE" id="PS50089">
    <property type="entry name" value="ZF_RING_2"/>
    <property type="match status" value="1"/>
</dbReference>
<sequence length="693" mass="78480">MRHSRVDRSLMDNTATIGFFHVHYQFPNFFKVLCDLYFLKHLAVNNINPVEALTGILKGKLKLFTTQCVMQELNRESKYELLEKVLTILECKHKVQGHEACVENVIGNKNDQKFYFATVTDHDLQFKMQKKPAVPVIVGVGEKVVLKKYSGRQAQLAAAFKDKIPVEEGSPLEEMNEVILFYKTYYGIKFPPQVLIDGPSIRYLASNGISLADVAKVVGTTRNSVSTTSCILREIKMAGEDMDGTLGLASGLKFAYCGHQYFEAAQVCYESVLRQGQHIGTSLEGSNSGLLENSPMRGGGLSDSDSTTNFQPSLAVVIGVLGIMFSLTFCLLLYAKCCHRPSSLQYLNQENFGGIQRSASRVSGLDKTVIESLPFFRFSTLKGWRNGLECSICLSKFEDVEILRLLPKCKHAFHIDCVDQWLEKHSGCPLCRCKVSEEDATLFAYSGSLRFLNNQSDRAREGSNLELYIEREGSARFGSQRSFRKIEGENDNQEIFEDQDILHKYNHRIIISDYGHDLMSKNRWSNLSSSDLLFLNSEMITSLSSNSFDHRNDQKIVASMSSNKVDRNPPVKILADGNYHKHDHEHQVIKIKEEIKRKREFEKKIKKFPGGESGIGSSNEPKSAKLVEQRSMSEIIVHTRFLDVESSNKEANSGETSSKEERLKRLWLPIARRTVQWFANRDQQPRINTKSQV</sequence>
<dbReference type="InterPro" id="IPR001841">
    <property type="entry name" value="Znf_RING"/>
</dbReference>
<dbReference type="OrthoDB" id="8062037at2759"/>
<evidence type="ECO:0000313" key="18">
    <source>
        <dbReference type="EMBL" id="PWA97210.1"/>
    </source>
</evidence>
<protein>
    <recommendedName>
        <fullName evidence="4">RING-type E3 ubiquitin transferase</fullName>
        <ecNumber evidence="4">2.3.2.27</ecNumber>
    </recommendedName>
</protein>
<feature type="domain" description="RING-type" evidence="17">
    <location>
        <begin position="390"/>
        <end position="432"/>
    </location>
</feature>
<keyword evidence="11" id="KW-0862">Zinc</keyword>
<dbReference type="SMART" id="SM00184">
    <property type="entry name" value="RING"/>
    <property type="match status" value="1"/>
</dbReference>
<evidence type="ECO:0000256" key="5">
    <source>
        <dbReference type="ARBA" id="ARBA00022679"/>
    </source>
</evidence>
<gene>
    <name evidence="18" type="ORF">CTI12_AA031960</name>
</gene>
<evidence type="ECO:0000256" key="11">
    <source>
        <dbReference type="ARBA" id="ARBA00022833"/>
    </source>
</evidence>
<organism evidence="18 19">
    <name type="scientific">Artemisia annua</name>
    <name type="common">Sweet wormwood</name>
    <dbReference type="NCBI Taxonomy" id="35608"/>
    <lineage>
        <taxon>Eukaryota</taxon>
        <taxon>Viridiplantae</taxon>
        <taxon>Streptophyta</taxon>
        <taxon>Embryophyta</taxon>
        <taxon>Tracheophyta</taxon>
        <taxon>Spermatophyta</taxon>
        <taxon>Magnoliopsida</taxon>
        <taxon>eudicotyledons</taxon>
        <taxon>Gunneridae</taxon>
        <taxon>Pentapetalae</taxon>
        <taxon>asterids</taxon>
        <taxon>campanulids</taxon>
        <taxon>Asterales</taxon>
        <taxon>Asteraceae</taxon>
        <taxon>Asteroideae</taxon>
        <taxon>Anthemideae</taxon>
        <taxon>Artemisiinae</taxon>
        <taxon>Artemisia</taxon>
    </lineage>
</organism>
<dbReference type="FunFam" id="3.30.40.10:FF:000285">
    <property type="entry name" value="RING-H2 finger protein ATL43"/>
    <property type="match status" value="1"/>
</dbReference>
<evidence type="ECO:0000256" key="8">
    <source>
        <dbReference type="ARBA" id="ARBA00022729"/>
    </source>
</evidence>
<comment type="similarity">
    <text evidence="14">Belongs to the RING-type zinc finger family. ATL subfamily.</text>
</comment>
<dbReference type="Pfam" id="PF13639">
    <property type="entry name" value="zf-RING_2"/>
    <property type="match status" value="1"/>
</dbReference>
<keyword evidence="9 15" id="KW-0863">Zinc-finger</keyword>
<keyword evidence="6 16" id="KW-0812">Transmembrane</keyword>
<dbReference type="GO" id="GO:0016020">
    <property type="term" value="C:membrane"/>
    <property type="evidence" value="ECO:0007669"/>
    <property type="project" value="UniProtKB-SubCell"/>
</dbReference>
<dbReference type="Gene3D" id="3.30.40.10">
    <property type="entry name" value="Zinc/RING finger domain, C3HC4 (zinc finger)"/>
    <property type="match status" value="1"/>
</dbReference>
<dbReference type="SUPFAM" id="SSF57850">
    <property type="entry name" value="RING/U-box"/>
    <property type="match status" value="1"/>
</dbReference>
<dbReference type="PANTHER" id="PTHR46539:SF1">
    <property type="entry name" value="E3 UBIQUITIN-PROTEIN LIGASE ATL42"/>
    <property type="match status" value="1"/>
</dbReference>
<dbReference type="CDD" id="cd16461">
    <property type="entry name" value="RING-H2_EL5-like"/>
    <property type="match status" value="1"/>
</dbReference>
<evidence type="ECO:0000256" key="2">
    <source>
        <dbReference type="ARBA" id="ARBA00004167"/>
    </source>
</evidence>
<dbReference type="Gene3D" id="3.40.50.1010">
    <property type="entry name" value="5'-nuclease"/>
    <property type="match status" value="2"/>
</dbReference>
<dbReference type="GO" id="GO:0008270">
    <property type="term" value="F:zinc ion binding"/>
    <property type="evidence" value="ECO:0007669"/>
    <property type="project" value="UniProtKB-KW"/>
</dbReference>
<evidence type="ECO:0000256" key="16">
    <source>
        <dbReference type="SAM" id="Phobius"/>
    </source>
</evidence>
<dbReference type="PANTHER" id="PTHR46539">
    <property type="entry name" value="E3 UBIQUITIN-PROTEIN LIGASE ATL42"/>
    <property type="match status" value="1"/>
</dbReference>
<dbReference type="GO" id="GO:0061630">
    <property type="term" value="F:ubiquitin protein ligase activity"/>
    <property type="evidence" value="ECO:0007669"/>
    <property type="project" value="UniProtKB-EC"/>
</dbReference>
<evidence type="ECO:0000256" key="6">
    <source>
        <dbReference type="ARBA" id="ARBA00022692"/>
    </source>
</evidence>